<dbReference type="NCBIfam" id="TIGR04187">
    <property type="entry name" value="GRASP_SAV_5884"/>
    <property type="match status" value="1"/>
</dbReference>
<dbReference type="Proteomes" id="UP001596200">
    <property type="component" value="Unassembled WGS sequence"/>
</dbReference>
<dbReference type="InterPro" id="IPR048936">
    <property type="entry name" value="MvdD-like_ATPgrasp"/>
</dbReference>
<sequence length="321" mass="34635">MSAVLVIAARDDWPTDRVVKALTDGGAEVFRMDTAEFPQELTLAGRIDARQGWTGGLTTAHRAVDLADVSAVYYRAPNPFVLPATMSQAERRFAAAQARAGLGGIITALDCRWVNHPAAMSRAEYKPLQLATARDSGLTVPPTLITNTPDAVRAFVGDVGGSVVCKPVATPVFVEGDLLKTVYTHRVTEADLGDLRGIDTTAHLFQAWVDKAYEVRLTVVGERLFAAEVHAGSAAAHTDWRSDYASLTYRPTTTPDDVAEGVRRYMSVLDLRFAAADFIVTPGGQWVFLEANPCGQWDWIEHATGLPISSAIADELRGVPA</sequence>
<comment type="caution">
    <text evidence="3">The sequence shown here is derived from an EMBL/GenBank/DDBJ whole genome shotgun (WGS) entry which is preliminary data.</text>
</comment>
<dbReference type="RefSeq" id="WP_344509590.1">
    <property type="nucleotide sequence ID" value="NZ_BAAATU010000009.1"/>
</dbReference>
<keyword evidence="1" id="KW-0067">ATP-binding</keyword>
<evidence type="ECO:0000259" key="2">
    <source>
        <dbReference type="PROSITE" id="PS50975"/>
    </source>
</evidence>
<reference evidence="4" key="1">
    <citation type="journal article" date="2019" name="Int. J. Syst. Evol. Microbiol.">
        <title>The Global Catalogue of Microorganisms (GCM) 10K type strain sequencing project: providing services to taxonomists for standard genome sequencing and annotation.</title>
        <authorList>
            <consortium name="The Broad Institute Genomics Platform"/>
            <consortium name="The Broad Institute Genome Sequencing Center for Infectious Disease"/>
            <person name="Wu L."/>
            <person name="Ma J."/>
        </authorList>
    </citation>
    <scope>NUCLEOTIDE SEQUENCE [LARGE SCALE GENOMIC DNA]</scope>
    <source>
        <strain evidence="4">JCM 4147</strain>
    </source>
</reference>
<dbReference type="PANTHER" id="PTHR21621">
    <property type="entry name" value="RIBOSOMAL PROTEIN S6 MODIFICATION PROTEIN"/>
    <property type="match status" value="1"/>
</dbReference>
<dbReference type="InterPro" id="IPR011761">
    <property type="entry name" value="ATP-grasp"/>
</dbReference>
<dbReference type="Pfam" id="PF21068">
    <property type="entry name" value="ATPgraspMvdD"/>
    <property type="match status" value="1"/>
</dbReference>
<dbReference type="Gene3D" id="3.30.470.20">
    <property type="entry name" value="ATP-grasp fold, B domain"/>
    <property type="match status" value="1"/>
</dbReference>
<protein>
    <submittedName>
        <fullName evidence="3">ATP-grasp ribosomal peptide maturase</fullName>
    </submittedName>
</protein>
<dbReference type="InterPro" id="IPR026449">
    <property type="entry name" value="GRASP_SAV_5884"/>
</dbReference>
<gene>
    <name evidence="3" type="primary">tgmB</name>
    <name evidence="3" type="ORF">ACFP1B_20395</name>
</gene>
<dbReference type="EMBL" id="JBHSPU010000017">
    <property type="protein sequence ID" value="MFC5915764.1"/>
    <property type="molecule type" value="Genomic_DNA"/>
</dbReference>
<feature type="domain" description="ATP-grasp" evidence="2">
    <location>
        <begin position="130"/>
        <end position="317"/>
    </location>
</feature>
<accession>A0ABW1GLT0</accession>
<organism evidence="3 4">
    <name type="scientific">Streptomyces pulveraceus</name>
    <dbReference type="NCBI Taxonomy" id="68258"/>
    <lineage>
        <taxon>Bacteria</taxon>
        <taxon>Bacillati</taxon>
        <taxon>Actinomycetota</taxon>
        <taxon>Actinomycetes</taxon>
        <taxon>Kitasatosporales</taxon>
        <taxon>Streptomycetaceae</taxon>
        <taxon>Streptomyces</taxon>
    </lineage>
</organism>
<name>A0ABW1GLT0_9ACTN</name>
<evidence type="ECO:0000313" key="4">
    <source>
        <dbReference type="Proteomes" id="UP001596200"/>
    </source>
</evidence>
<keyword evidence="1" id="KW-0547">Nucleotide-binding</keyword>
<proteinExistence type="predicted"/>
<dbReference type="PROSITE" id="PS50975">
    <property type="entry name" value="ATP_GRASP"/>
    <property type="match status" value="1"/>
</dbReference>
<dbReference type="PANTHER" id="PTHR21621:SF0">
    <property type="entry name" value="BETA-CITRYLGLUTAMATE SYNTHASE B-RELATED"/>
    <property type="match status" value="1"/>
</dbReference>
<evidence type="ECO:0000313" key="3">
    <source>
        <dbReference type="EMBL" id="MFC5915764.1"/>
    </source>
</evidence>
<evidence type="ECO:0000256" key="1">
    <source>
        <dbReference type="PROSITE-ProRule" id="PRU00409"/>
    </source>
</evidence>
<dbReference type="SUPFAM" id="SSF56059">
    <property type="entry name" value="Glutathione synthetase ATP-binding domain-like"/>
    <property type="match status" value="1"/>
</dbReference>
<keyword evidence="4" id="KW-1185">Reference proteome</keyword>